<dbReference type="EC" id="1.-.-.-" evidence="7"/>
<evidence type="ECO:0000256" key="3">
    <source>
        <dbReference type="ARBA" id="ARBA00022643"/>
    </source>
</evidence>
<dbReference type="GO" id="GO:0016491">
    <property type="term" value="F:oxidoreductase activity"/>
    <property type="evidence" value="ECO:0007669"/>
    <property type="project" value="UniProtKB-UniRule"/>
</dbReference>
<evidence type="ECO:0000256" key="1">
    <source>
        <dbReference type="ARBA" id="ARBA00007118"/>
    </source>
</evidence>
<dbReference type="Pfam" id="PF00881">
    <property type="entry name" value="Nitroreductase"/>
    <property type="match status" value="1"/>
</dbReference>
<keyword evidence="5 7" id="KW-0560">Oxidoreductase</keyword>
<dbReference type="InterPro" id="IPR026021">
    <property type="entry name" value="YdjA-like"/>
</dbReference>
<name>G4Q9K4_TAYAM</name>
<keyword evidence="6 7" id="KW-0520">NAD</keyword>
<organism evidence="10 11">
    <name type="scientific">Taylorella asinigenitalis (strain MCE3)</name>
    <dbReference type="NCBI Taxonomy" id="1008459"/>
    <lineage>
        <taxon>Bacteria</taxon>
        <taxon>Pseudomonadati</taxon>
        <taxon>Pseudomonadota</taxon>
        <taxon>Betaproteobacteria</taxon>
        <taxon>Burkholderiales</taxon>
        <taxon>Alcaligenaceae</taxon>
        <taxon>Taylorella</taxon>
    </lineage>
</organism>
<dbReference type="InterPro" id="IPR029479">
    <property type="entry name" value="Nitroreductase"/>
</dbReference>
<keyword evidence="2 7" id="KW-0285">Flavoprotein</keyword>
<keyword evidence="11" id="KW-1185">Reference proteome</keyword>
<evidence type="ECO:0000256" key="8">
    <source>
        <dbReference type="PIRSR" id="PIRSR000232-1"/>
    </source>
</evidence>
<evidence type="ECO:0000256" key="4">
    <source>
        <dbReference type="ARBA" id="ARBA00022857"/>
    </source>
</evidence>
<dbReference type="PIRSF" id="PIRSF000232">
    <property type="entry name" value="YdjA"/>
    <property type="match status" value="1"/>
</dbReference>
<gene>
    <name evidence="10" type="ordered locus">TASI_0851</name>
</gene>
<dbReference type="STRING" id="1008459.TASI_0851"/>
<dbReference type="AlphaFoldDB" id="G4Q9K4"/>
<reference evidence="10 11" key="2">
    <citation type="journal article" date="2012" name="PLoS ONE">
        <title>Genomic characterization of the taylorella genus.</title>
        <authorList>
            <person name="Hebert L."/>
            <person name="Moumen B."/>
            <person name="Pons N."/>
            <person name="Duquesne F."/>
            <person name="Breuil M.F."/>
            <person name="Goux D."/>
            <person name="Batto J.M."/>
            <person name="Laugier C."/>
            <person name="Renault P."/>
            <person name="Petry S."/>
        </authorList>
    </citation>
    <scope>NUCLEOTIDE SEQUENCE [LARGE SCALE GENOMIC DNA]</scope>
    <source>
        <strain evidence="10 11">MCE3</strain>
    </source>
</reference>
<comment type="similarity">
    <text evidence="1 7">Belongs to the nitroreductase family.</text>
</comment>
<sequence length="204" mass="23173">MGDRVKDTQKYDLIESIINRSSTKAISYPSPSEEDLELAFKAAMSAPDHGKLRPWRYRIIKGSENIHKFTEYAIDLRQNSDNPLPEEKVVNLRAMYEKVPMIILVACHMDYQNTRIPEEERVIATACSAMNLINSLESMGYGLFWSTGVATYLDEFQAAIGFNSLDYRYMGMILVGTPTAPKALKERANINAHVDIWDGNFEII</sequence>
<feature type="binding site" evidence="8">
    <location>
        <position position="49"/>
    </location>
    <ligand>
        <name>FMN</name>
        <dbReference type="ChEBI" id="CHEBI:58210"/>
        <note>ligand shared between dimeric partners</note>
    </ligand>
</feature>
<evidence type="ECO:0000259" key="9">
    <source>
        <dbReference type="Pfam" id="PF00881"/>
    </source>
</evidence>
<dbReference type="eggNOG" id="COG0778">
    <property type="taxonomic scope" value="Bacteria"/>
</dbReference>
<dbReference type="Proteomes" id="UP000009284">
    <property type="component" value="Chromosome"/>
</dbReference>
<keyword evidence="3 7" id="KW-0288">FMN</keyword>
<evidence type="ECO:0000256" key="6">
    <source>
        <dbReference type="ARBA" id="ARBA00023027"/>
    </source>
</evidence>
<dbReference type="Gene3D" id="3.40.109.10">
    <property type="entry name" value="NADH Oxidase"/>
    <property type="match status" value="1"/>
</dbReference>
<dbReference type="InterPro" id="IPR000415">
    <property type="entry name" value="Nitroreductase-like"/>
</dbReference>
<proteinExistence type="inferred from homology"/>
<dbReference type="KEGG" id="tas:TASI_0851"/>
<dbReference type="InterPro" id="IPR052530">
    <property type="entry name" value="NAD(P)H_nitroreductase"/>
</dbReference>
<feature type="domain" description="Nitroreductase" evidence="9">
    <location>
        <begin position="18"/>
        <end position="176"/>
    </location>
</feature>
<dbReference type="HOGENOM" id="CLU_070764_5_0_4"/>
<dbReference type="PANTHER" id="PTHR43821:SF1">
    <property type="entry name" value="NAD(P)H NITROREDUCTASE YDJA-RELATED"/>
    <property type="match status" value="1"/>
</dbReference>
<comment type="cofactor">
    <cofactor evidence="8">
        <name>FMN</name>
        <dbReference type="ChEBI" id="CHEBI:58210"/>
    </cofactor>
    <text evidence="8">Binds 1 FMN per subunit.</text>
</comment>
<protein>
    <recommendedName>
        <fullName evidence="7">Putative NAD(P)H nitroreductase</fullName>
        <ecNumber evidence="7">1.-.-.-</ecNumber>
    </recommendedName>
</protein>
<feature type="binding site" description="in other chain" evidence="8">
    <location>
        <begin position="20"/>
        <end position="22"/>
    </location>
    <ligand>
        <name>FMN</name>
        <dbReference type="ChEBI" id="CHEBI:58210"/>
        <note>ligand shared between dimeric partners</note>
    </ligand>
</feature>
<dbReference type="EMBL" id="CP003059">
    <property type="protein sequence ID" value="AEP36620.1"/>
    <property type="molecule type" value="Genomic_DNA"/>
</dbReference>
<evidence type="ECO:0000313" key="10">
    <source>
        <dbReference type="EMBL" id="AEP36620.1"/>
    </source>
</evidence>
<reference key="1">
    <citation type="submission" date="2011-09" db="EMBL/GenBank/DDBJ databases">
        <title>Genomic characterization of the Taylorella genus.</title>
        <authorList>
            <person name="Hebert L."/>
            <person name="Moumen B."/>
            <person name="Pons N."/>
            <person name="Duquesne F."/>
            <person name="Breuil M.-F."/>
            <person name="Goux D."/>
            <person name="Batto J.-M."/>
            <person name="Renault P."/>
            <person name="Laugier C."/>
            <person name="Petry S."/>
        </authorList>
    </citation>
    <scope>NUCLEOTIDE SEQUENCE</scope>
    <source>
        <strain>MCE3</strain>
    </source>
</reference>
<dbReference type="CDD" id="cd02135">
    <property type="entry name" value="YdjA-like"/>
    <property type="match status" value="1"/>
</dbReference>
<evidence type="ECO:0000256" key="5">
    <source>
        <dbReference type="ARBA" id="ARBA00023002"/>
    </source>
</evidence>
<evidence type="ECO:0000313" key="11">
    <source>
        <dbReference type="Proteomes" id="UP000009284"/>
    </source>
</evidence>
<keyword evidence="4 7" id="KW-0521">NADP</keyword>
<dbReference type="SUPFAM" id="SSF55469">
    <property type="entry name" value="FMN-dependent nitroreductase-like"/>
    <property type="match status" value="1"/>
</dbReference>
<feature type="binding site" description="in other chain" evidence="8">
    <location>
        <begin position="145"/>
        <end position="147"/>
    </location>
    <ligand>
        <name>FMN</name>
        <dbReference type="ChEBI" id="CHEBI:58210"/>
        <note>ligand shared between dimeric partners</note>
    </ligand>
</feature>
<evidence type="ECO:0000256" key="2">
    <source>
        <dbReference type="ARBA" id="ARBA00022630"/>
    </source>
</evidence>
<evidence type="ECO:0000256" key="7">
    <source>
        <dbReference type="PIRNR" id="PIRNR000232"/>
    </source>
</evidence>
<accession>G4Q9K4</accession>
<dbReference type="PANTHER" id="PTHR43821">
    <property type="entry name" value="NAD(P)H NITROREDUCTASE YDJA-RELATED"/>
    <property type="match status" value="1"/>
</dbReference>